<protein>
    <submittedName>
        <fullName evidence="9">Non-ribosomal peptide synthetase</fullName>
    </submittedName>
</protein>
<dbReference type="GO" id="GO:0044550">
    <property type="term" value="P:secondary metabolite biosynthetic process"/>
    <property type="evidence" value="ECO:0007669"/>
    <property type="project" value="UniProtKB-ARBA"/>
</dbReference>
<name>A0A139XD75_9CYAN</name>
<dbReference type="CDD" id="cd05930">
    <property type="entry name" value="A_NRPS"/>
    <property type="match status" value="1"/>
</dbReference>
<dbReference type="InterPro" id="IPR020806">
    <property type="entry name" value="PKS_PP-bd"/>
</dbReference>
<dbReference type="SUPFAM" id="SSF53474">
    <property type="entry name" value="alpha/beta-Hydrolases"/>
    <property type="match status" value="1"/>
</dbReference>
<feature type="region of interest" description="Disordered" evidence="7">
    <location>
        <begin position="4536"/>
        <end position="4558"/>
    </location>
</feature>
<evidence type="ECO:0000259" key="8">
    <source>
        <dbReference type="PROSITE" id="PS50075"/>
    </source>
</evidence>
<evidence type="ECO:0000256" key="6">
    <source>
        <dbReference type="ARBA" id="ARBA00023194"/>
    </source>
</evidence>
<feature type="domain" description="Carrier" evidence="8">
    <location>
        <begin position="1003"/>
        <end position="1078"/>
    </location>
</feature>
<accession>A0A139XD75</accession>
<dbReference type="FunFam" id="2.30.38.10:FF:000001">
    <property type="entry name" value="Non-ribosomal peptide synthetase PvdI"/>
    <property type="match status" value="4"/>
</dbReference>
<dbReference type="CDD" id="cd19534">
    <property type="entry name" value="E_NRPS"/>
    <property type="match status" value="1"/>
</dbReference>
<dbReference type="PROSITE" id="PS00012">
    <property type="entry name" value="PHOSPHOPANTETHEINE"/>
    <property type="match status" value="3"/>
</dbReference>
<dbReference type="NCBIfam" id="NF004282">
    <property type="entry name" value="PRK05691.1"/>
    <property type="match status" value="5"/>
</dbReference>
<dbReference type="InterPro" id="IPR000873">
    <property type="entry name" value="AMP-dep_synth/lig_dom"/>
</dbReference>
<dbReference type="Gene3D" id="3.30.559.10">
    <property type="entry name" value="Chloramphenicol acetyltransferase-like domain"/>
    <property type="match status" value="5"/>
</dbReference>
<dbReference type="OrthoDB" id="9757538at2"/>
<dbReference type="Pfam" id="PF00975">
    <property type="entry name" value="Thioesterase"/>
    <property type="match status" value="1"/>
</dbReference>
<dbReference type="InterPro" id="IPR010071">
    <property type="entry name" value="AA_adenyl_dom"/>
</dbReference>
<dbReference type="EMBL" id="ANNX02000018">
    <property type="protein sequence ID" value="KYC42613.1"/>
    <property type="molecule type" value="Genomic_DNA"/>
</dbReference>
<feature type="domain" description="Carrier" evidence="8">
    <location>
        <begin position="4694"/>
        <end position="4769"/>
    </location>
</feature>
<dbReference type="SMART" id="SM00823">
    <property type="entry name" value="PKS_PP"/>
    <property type="match status" value="4"/>
</dbReference>
<dbReference type="FunFam" id="1.10.1200.10:FF:000016">
    <property type="entry name" value="Non-ribosomal peptide synthase"/>
    <property type="match status" value="1"/>
</dbReference>
<dbReference type="GO" id="GO:0003824">
    <property type="term" value="F:catalytic activity"/>
    <property type="evidence" value="ECO:0007669"/>
    <property type="project" value="InterPro"/>
</dbReference>
<dbReference type="Gene3D" id="3.30.559.30">
    <property type="entry name" value="Nonribosomal peptide synthetase, condensation domain"/>
    <property type="match status" value="5"/>
</dbReference>
<proteinExistence type="inferred from homology"/>
<dbReference type="Gene3D" id="3.40.50.980">
    <property type="match status" value="8"/>
</dbReference>
<dbReference type="CDD" id="cd19543">
    <property type="entry name" value="DCL_NRPS"/>
    <property type="match status" value="2"/>
</dbReference>
<dbReference type="SUPFAM" id="SSF56801">
    <property type="entry name" value="Acetyl-CoA synthetase-like"/>
    <property type="match status" value="4"/>
</dbReference>
<keyword evidence="10" id="KW-1185">Reference proteome</keyword>
<dbReference type="CDD" id="cd19531">
    <property type="entry name" value="LCL_NRPS-like"/>
    <property type="match status" value="2"/>
</dbReference>
<feature type="domain" description="Carrier" evidence="8">
    <location>
        <begin position="3623"/>
        <end position="3698"/>
    </location>
</feature>
<evidence type="ECO:0000256" key="1">
    <source>
        <dbReference type="ARBA" id="ARBA00001957"/>
    </source>
</evidence>
<evidence type="ECO:0000313" key="9">
    <source>
        <dbReference type="EMBL" id="KYC42613.1"/>
    </source>
</evidence>
<dbReference type="NCBIfam" id="TIGR01733">
    <property type="entry name" value="AA-adenyl-dom"/>
    <property type="match status" value="4"/>
</dbReference>
<dbReference type="SUPFAM" id="SSF47336">
    <property type="entry name" value="ACP-like"/>
    <property type="match status" value="4"/>
</dbReference>
<dbReference type="GO" id="GO:0008610">
    <property type="term" value="P:lipid biosynthetic process"/>
    <property type="evidence" value="ECO:0007669"/>
    <property type="project" value="UniProtKB-ARBA"/>
</dbReference>
<dbReference type="InterPro" id="IPR029058">
    <property type="entry name" value="AB_hydrolase_fold"/>
</dbReference>
<dbReference type="InterPro" id="IPR006162">
    <property type="entry name" value="Ppantetheine_attach_site"/>
</dbReference>
<dbReference type="GO" id="GO:0017000">
    <property type="term" value="P:antibiotic biosynthetic process"/>
    <property type="evidence" value="ECO:0007669"/>
    <property type="project" value="UniProtKB-KW"/>
</dbReference>
<dbReference type="InterPro" id="IPR025110">
    <property type="entry name" value="AMP-bd_C"/>
</dbReference>
<dbReference type="Gene3D" id="3.40.50.1820">
    <property type="entry name" value="alpha/beta hydrolase"/>
    <property type="match status" value="1"/>
</dbReference>
<dbReference type="Gene3D" id="2.30.38.10">
    <property type="entry name" value="Luciferase, Domain 3"/>
    <property type="match status" value="4"/>
</dbReference>
<dbReference type="GO" id="GO:0043041">
    <property type="term" value="P:amino acid activation for nonribosomal peptide biosynthetic process"/>
    <property type="evidence" value="ECO:0007669"/>
    <property type="project" value="TreeGrafter"/>
</dbReference>
<organism evidence="9 10">
    <name type="scientific">Scytonema hofmannii PCC 7110</name>
    <dbReference type="NCBI Taxonomy" id="128403"/>
    <lineage>
        <taxon>Bacteria</taxon>
        <taxon>Bacillati</taxon>
        <taxon>Cyanobacteriota</taxon>
        <taxon>Cyanophyceae</taxon>
        <taxon>Nostocales</taxon>
        <taxon>Scytonemataceae</taxon>
        <taxon>Scytonema</taxon>
    </lineage>
</organism>
<dbReference type="GO" id="GO:0031177">
    <property type="term" value="F:phosphopantetheine binding"/>
    <property type="evidence" value="ECO:0007669"/>
    <property type="project" value="InterPro"/>
</dbReference>
<dbReference type="NCBIfam" id="TIGR01720">
    <property type="entry name" value="NRPS-para261"/>
    <property type="match status" value="1"/>
</dbReference>
<dbReference type="InterPro" id="IPR010060">
    <property type="entry name" value="NRPS_synth"/>
</dbReference>
<dbReference type="FunFam" id="3.30.559.30:FF:000001">
    <property type="entry name" value="Non-ribosomal peptide synthetase"/>
    <property type="match status" value="2"/>
</dbReference>
<dbReference type="PANTHER" id="PTHR45527">
    <property type="entry name" value="NONRIBOSOMAL PEPTIDE SYNTHETASE"/>
    <property type="match status" value="1"/>
</dbReference>
<feature type="domain" description="Carrier" evidence="8">
    <location>
        <begin position="2069"/>
        <end position="2143"/>
    </location>
</feature>
<dbReference type="InterPro" id="IPR023213">
    <property type="entry name" value="CAT-like_dom_sf"/>
</dbReference>
<evidence type="ECO:0000256" key="4">
    <source>
        <dbReference type="ARBA" id="ARBA00022553"/>
    </source>
</evidence>
<dbReference type="Pfam" id="PF00501">
    <property type="entry name" value="AMP-binding"/>
    <property type="match status" value="4"/>
</dbReference>
<dbReference type="FunFam" id="3.40.50.12780:FF:000012">
    <property type="entry name" value="Non-ribosomal peptide synthetase"/>
    <property type="match status" value="4"/>
</dbReference>
<dbReference type="InterPro" id="IPR001242">
    <property type="entry name" value="Condensation_dom"/>
</dbReference>
<dbReference type="FunFam" id="1.10.1200.10:FF:000005">
    <property type="entry name" value="Nonribosomal peptide synthetase 1"/>
    <property type="match status" value="3"/>
</dbReference>
<dbReference type="NCBIfam" id="NF003417">
    <property type="entry name" value="PRK04813.1"/>
    <property type="match status" value="4"/>
</dbReference>
<dbReference type="SUPFAM" id="SSF52777">
    <property type="entry name" value="CoA-dependent acyltransferases"/>
    <property type="match status" value="10"/>
</dbReference>
<dbReference type="InterPro" id="IPR036736">
    <property type="entry name" value="ACP-like_sf"/>
</dbReference>
<comment type="caution">
    <text evidence="9">The sequence shown here is derived from an EMBL/GenBank/DDBJ whole genome shotgun (WGS) entry which is preliminary data.</text>
</comment>
<dbReference type="GO" id="GO:0005829">
    <property type="term" value="C:cytosol"/>
    <property type="evidence" value="ECO:0007669"/>
    <property type="project" value="TreeGrafter"/>
</dbReference>
<keyword evidence="5" id="KW-0677">Repeat</keyword>
<evidence type="ECO:0000313" key="10">
    <source>
        <dbReference type="Proteomes" id="UP000076925"/>
    </source>
</evidence>
<keyword evidence="3" id="KW-0596">Phosphopantetheine</keyword>
<keyword evidence="6" id="KW-0045">Antibiotic biosynthesis</keyword>
<dbReference type="Pfam" id="PF00668">
    <property type="entry name" value="Condensation"/>
    <property type="match status" value="5"/>
</dbReference>
<dbReference type="CDD" id="cd12117">
    <property type="entry name" value="A_NRPS_Srf_like"/>
    <property type="match status" value="2"/>
</dbReference>
<dbReference type="GO" id="GO:0072330">
    <property type="term" value="P:monocarboxylic acid biosynthetic process"/>
    <property type="evidence" value="ECO:0007669"/>
    <property type="project" value="UniProtKB-ARBA"/>
</dbReference>
<sequence length="5058" mass="564835">MKLELSKNNRQNIEDMYPLSPMQEGMLFESLYTPNSGVYFEQIICKFTGNLNVKAFERAWQMVVARHSVFRTAFIWESLNKPIQVVYRQVQVTVNTIDWRKLTKVEQQAQLETFLSSEQQQGLQLSQAPLMRLHLLHLDELTYQFVWCFHHILLDGWSLPLVFQDLFEYYQAIADGVNVALQPTRSYRNYIAWLQQQDLNSAKEFWRQKLQGFSAPTPLTVDKPLSNREHSRYGDRQIHLTPSTTSQAVDFVKQHQLTMNNLVQATWGLLLSRYSQETDVVFGATVSGRPPGLLGVESMVGLFINTVPVRLQISPETSLLDLLKDLQAQQVESTQFSYCSLVEIQGLSDVPRGTSLFESIVVFENYPVDTDALQDSSGLTVENFPGIEHTNYPLTIIAVLDEQLLLKVSYDTTRFELETIERMLGHFVTLLEAIVANPQQRISQLPLLTASEQHQLLVEWNETSVDYPHDKCIHQLFEEQVARTPDAVAVVYENQRLTYGELNCRANQLAHYLQSLGVGANVLVGICVERASVGGASLTLLMVVGLLGILKAGGAYVPLDPEYPSERLAAMAEDAQISVLLTTEKLATRIPYRGRVICYERDFAELTLQSQENLTPEVRADGLAYVIYTSGSTGKPKGVSVTHQGVNRLVMNTNYIHIEPLDVIAQASNYAFDAATFEIWGALLHGARLIGVSKEVALSPSYFAALIREQGISVLFLTTALFNQIAQVAPSAFNSLRYLLFGGEAVDPKWVQEVLKHGRPQRLLHVYGPTENTTFTSWYLVQDVPKDATTIPIGRPIANTLLYILDKSLQPVPIGVPGELHIGGEGLARGYLNRPELTQEKFIPNPFRKSRGVGAQGCRVLKEDQSCSERLYKTGDLARYLPDGNIEYLGRIDNQVKIRGFRIELGEIEAVLSQHEHVQVCCAIARVDTPGDKRLVAYIVPHPQQIPTVSVLRSFLTKKLPEYMVPSAIVILESLPLTPNGKVDRRALKAPEPSRELSDKFVAPRTPIEEMLALHWAQVLKVELVGRNDNFFEMGGHSLLATQLVSRIRKIFQVELPLRSIFARPTLAELAQEIQQLQQQDVELADSPILPRAENAELPLSFAQQRLWFLDRLEPLSASYNIPAALRLQGTLCVAALEKSLVEIIHRHEALRTNFITVDGKATQLIHTNPNWKVSVVDLKHLPSSEQEIAAKQLARLHAIEPFDLTTEALIRATLVVLSQTEHVLLVCMHHVVSDGWSIGVFVAEFTTLYNAYCEGKPSPLLPLPIQYADFAIWQRQWLQGDVLQSQLNYWLQQLTDAPTFLPLPTDRPRGAVQTFNGAYLEFALSVELTQKLTLLSQEQGCTLFMTLLAAFNTLLYRYTGQADILVGSPIANRHRSEIESLIGFFVNTLVFRTDLSGNPSFNELLLRIRSMALSAYAHQDLPFEMLVEALQPERDLSHTPLFQVMFVLQNAPTSVVELTGLTVSSLPIETTTAKFDLTLSMENTPTGLVGAWEYNTDLFDRLTIERIAKHFMTLLEAIVTNPGERISQLPLLTESEQQQLLVEWNDTLQDYPQDKCIHQLFEEQVVRTPNAVAVVYENQQLTYNELNCRANQLAHYLRSSGVRAGVLVGICMERSVSMVVGLLGILKAGGVYVPLDPEYPTQRLVAIVESAQVSVLLTADTFATALPQQQARVICYNTASPELACQSEENPTPQASADALAYVIYTSGSTGQPKGVSVTHQGVTRLVMNTNYIHIEASDAIAQASNYAFDAATFEIWGALLHGARLFGVSKELALSPINFAASIREQGITVLFLTTALFNQIAQAVPNAFNPLRYLLFGGEAVEPKWVQQVLKNGAPQRLLHVYGPTENTTFSSWYWVQDVPKDATTIPIGRPIANTQIYILDEYLQPVPVGVPGELHIGGAGLATGYLNRSELTAEKFITNPFNNPKSQIPNPKLYKTGDLARYLSDGNIEYLGRIDNQVKIRGFRIELGEIEAVLSQNEHVRSSCVIARVDTPGDKRLVAYIVPQKQVIPTSSELRQFLKAKLPEYMVPSAFVILEFLPLTNNGKVDRRALPVPESRTGIENTFVAPRTPIEEKLASIWAQVLRVEPVGIHDNFFELGGDSILSIQIIAKAKLAGIELSLKQLFANQTIAELATVALTTKALFIEQELVTGVSPLTPIQQWFFEQQLPQMHHFNQSFLLTVPTDIKIEFLEVVWKELLKHHDALRLQFTQTESNWLAIHAENCDRNVVSCFDFSTLSDSEQQKAMESTANSLQASLNLSENLVQVALFRLGVDKGARLLIIIHHLVVDGVSWRILLEDLVTGYRQLCEGKAIQLPAKTTSFKDWAQHLREYAQSHRLTSELDYWLSVSNSASPPLPVDHADGMNTVASASTISVSLNVAQTRSLLQDVPKAYKTQINDVLLTALLLVVSRWTHSKSVLLNLEGHGREDIIEGVDLSRTVGWFTTIFPVVLKLSDPENLGQVLKSVKEQLRAIPNKGIGYGLLRYLNQEIVQSAQLATVSKAQISFNYLGQFTQVLNTESLISPATESSGQFQSLQGQRSTSLDINAIIADQQLQIHWTYSRNLHEHATIEHLASEFVCELQNLIAHCLEPDNVGYTPTDFPLIQLNQSELDLVLAKLAFKTESGRVNQQNLEDIYPLSPMQAGMLFESLYAPDTGVYFEQITCTFAGNLNVRAFEQAWQMLVARHSIFRTAFEWESLSTPVQVVYRQLDVNVNTLDWRGLTKTEQQAQLETFLLDEQKQGFQLHQAPLMRLHLLQLDESIYQFVWCHHHILLDGWSLPLVFQDLFAFYQAICDGGSVSLPQTVNYRNYIAWLEQQDLDAAKEFWRQKLLGFSAPTPLRVDKPLSNTQQHSGYSEQQIQLTVSATEKAVSFVKQHQLTLNNLVQVSWGLLLSRYSGETDVVFGATVSGRPPALLGVESMVGIFINTVPVRLQIFPQTDLLDLLKDLQTQHVDSGQFSYCSLVEIQGLSDIPRGKSLFDSIVVFENYPVDAGTLQDNGGLTLSNFRGIEHTNYPLTVVAGLGEQLWLKVSYDTNRFDRETINRMLGHFVTLLEAIVANPQQPIEQLPLLTASEQQQLLLEWNDTQVDYPVDKCIHQLFEEQVARNPNAVAVVFEDQQLTYGELNSHANQLAHYLRSAKLSRSDSLGVGANVLVGICVERSLSMVVGLLAILKAGGAYVPLDPEYPTERLNFVLEDAQVSVLLTQQHLVAKFASLPARVVCLDTQWHVVSQFSRENPATVVSATDLAYAIYTSGSTGTPKGVPIAYEGLLNLVFWHQRTFEIASSDRATQLAGTGFDAAVWEIWPYLSAGASLYLVKSELVTEPENLQQWLTDNQITIAFVPTPVAIELLSLEWTTQGLALRYLLTGGDKLHQYPSPSVPFSVVNNYGPTENTVVTTSGLVVAREQSQISPPIGRPIANTQVYILDKHLQPVPIGVPGELHISGASLAKGYLNRPELTAEKFIPNPFRKSRGAGDLGSRVLKEDQSCSERLYKTGDLARFLSDGNIEYIGRIDNQVKIRGFRIELGEIEAVLSQHEHVQANCVTVSEDRNGDKCLVAYTVPQKQATPTISQLRQFLKAKLPEYMVPNAFVFLEALPLTPNGKVARRALPTPDKHSKLQPKYVAPRTPVEEMLAQLWAQVLKIELIGIYDNFFELGGHSLLATQLISRIRSVFKVELPLRSLFVTPTVSELALSIQQKKQEKVELTNTPILPRSESAELPLSFAQQRLWFLDRLEPLSSSYNMSVAFLLVGNLRIPALEKSFIEIIHRHEALRTNFITVDGQATQLIHTDLNWTVSVVDLQHLSPSEQEIASRQLAQQQALEPFDLSNATLLRAKLVVLSQTEHVLLVCMHHIVCDGWSMGVFVEELAALYNAYVQDQPLPLAPLPIQYADFAIWQRQWLQGDVLQSQLNYWLQQLENAPTFLPLPTDRPRGAVQTFAGAYQKFALSLELTQKLTRLSQEQGCTLFMTLLAAFDTLLYRYTGVADILVGSPIANRHRSEIEGLIGFFVNTLVLRADLSGNPGFNELLSRIRSMALSAYAYQDLPFEMLVEALQPERDLSHTPLFQVMFVLQNAPTSVVELTGLTVNSLPVEIATTKFDLTLSMENTPTGLVGGWEYNTDLFDSSTIERMIGHFVTLLEAIVANPTERIDQLPLLTPTEQQQLLVEWNDTRVDYPIDKCIHQLFEEQVARTPDAVAIVFEDQQLTYDELNSRANQLAHYLQSLGVKPDVLVGICVERSLSMVVGMLGILKAGGAYVPLDPAYPQERLGFMLYDAGVSVLVTQQHLVEQLPEHNAQVVCLDTHWQLISLLNQKNSISGVQVSNLAYVIYTSGSTGQPKGVQISHNSVGNFLYAMQQRPGITKQDILLGITTIAFDIAALEIFLPITVGARLVIARREVTFDGRQLLDLLVKSQATLVQATPATWRLLLKANYQSSHLKILCGGEALPWELAHQLCTRSASLWNLYGPTETTIWSSVYQVESKENLISIGRAIANTQFYVLDQNLQPVPVGIPGELHIGGAGLARGYLNRPDLTQQKFIPNPFRRSRGAGKQGSRGVKEDQSCSERLYKTGDLVRYRPDGNIEYLGRMDNQVKIRGFRIELGEIEALLSQHHHVQANCVIVREDTPGDLRLVAYIVPHTDHAPTPHSLRSFLKQKLPDYMVPNAIVILESLPLTNNGKVDRRALKAPVHSSGSDTFVSPRNTVELQLVQIWSQILQVDNVGVKDNFFDLGGHSLLAVHLMTQMKQQFGKDIPLAMLFQHPTIEDLAVVVQKDTDTSPWSPLVAIQPTGSNPPLFCVPGAGGFPFYLYNLARCLGPDQPFYSFQAQSRDGELAKIGTVEEIACDYIQAMQAVQPQGPYFLGGHSFGGKVVLEMAKQLLLQGQVVTLVAIFDTTAPIVYGEPQESDDATWLINIAKSLQMAFAKNLEMDAEPLRSLATPEQLKYVLEYLHLLEVVPPNADTTYLKHLLQAYKANNTTVYLPQQVNPVPITLFRASESSIEEQTALESKFSQDLSWGWSEFSNEPVDIHFVPGNHISMMTQPHVQVLAERLNACIKKRKTPNAVD</sequence>
<reference evidence="9 10" key="1">
    <citation type="journal article" date="2013" name="Genome Biol. Evol.">
        <title>Genomes of Stigonematalean cyanobacteria (subsection V) and the evolution of oxygenic photosynthesis from prokaryotes to plastids.</title>
        <authorList>
            <person name="Dagan T."/>
            <person name="Roettger M."/>
            <person name="Stucken K."/>
            <person name="Landan G."/>
            <person name="Koch R."/>
            <person name="Major P."/>
            <person name="Gould S.B."/>
            <person name="Goremykin V.V."/>
            <person name="Rippka R."/>
            <person name="Tandeau de Marsac N."/>
            <person name="Gugger M."/>
            <person name="Lockhart P.J."/>
            <person name="Allen J.F."/>
            <person name="Brune I."/>
            <person name="Maus I."/>
            <person name="Puhler A."/>
            <person name="Martin W.F."/>
        </authorList>
    </citation>
    <scope>NUCLEOTIDE SEQUENCE [LARGE SCALE GENOMIC DNA]</scope>
    <source>
        <strain evidence="9 10">PCC 7110</strain>
    </source>
</reference>
<dbReference type="Proteomes" id="UP000076925">
    <property type="component" value="Unassembled WGS sequence"/>
</dbReference>
<dbReference type="Gene3D" id="3.30.300.30">
    <property type="match status" value="4"/>
</dbReference>
<evidence type="ECO:0000256" key="5">
    <source>
        <dbReference type="ARBA" id="ARBA00022737"/>
    </source>
</evidence>
<dbReference type="InterPro" id="IPR020845">
    <property type="entry name" value="AMP-binding_CS"/>
</dbReference>
<comment type="similarity">
    <text evidence="2">Belongs to the ATP-dependent AMP-binding enzyme family.</text>
</comment>
<keyword evidence="4" id="KW-0597">Phosphoprotein</keyword>
<dbReference type="FunFam" id="3.30.559.10:FF:000012">
    <property type="entry name" value="Non-ribosomal peptide synthetase"/>
    <property type="match status" value="2"/>
</dbReference>
<dbReference type="PROSITE" id="PS00455">
    <property type="entry name" value="AMP_BINDING"/>
    <property type="match status" value="3"/>
</dbReference>
<dbReference type="Pfam" id="PF00550">
    <property type="entry name" value="PP-binding"/>
    <property type="match status" value="4"/>
</dbReference>
<dbReference type="InterPro" id="IPR009081">
    <property type="entry name" value="PP-bd_ACP"/>
</dbReference>
<dbReference type="PROSITE" id="PS50075">
    <property type="entry name" value="CARRIER"/>
    <property type="match status" value="4"/>
</dbReference>
<dbReference type="FunFam" id="3.40.50.980:FF:000001">
    <property type="entry name" value="Non-ribosomal peptide synthetase"/>
    <property type="match status" value="4"/>
</dbReference>
<dbReference type="PANTHER" id="PTHR45527:SF14">
    <property type="entry name" value="PLIPASTATIN SYNTHASE SUBUNIT B"/>
    <property type="match status" value="1"/>
</dbReference>
<evidence type="ECO:0000256" key="2">
    <source>
        <dbReference type="ARBA" id="ARBA00006432"/>
    </source>
</evidence>
<dbReference type="InterPro" id="IPR001031">
    <property type="entry name" value="Thioesterase"/>
</dbReference>
<gene>
    <name evidence="9" type="ORF">WA1_15540</name>
</gene>
<dbReference type="Pfam" id="PF13193">
    <property type="entry name" value="AMP-binding_C"/>
    <property type="match status" value="4"/>
</dbReference>
<dbReference type="Gene3D" id="1.10.1200.10">
    <property type="entry name" value="ACP-like"/>
    <property type="match status" value="4"/>
</dbReference>
<evidence type="ECO:0000256" key="3">
    <source>
        <dbReference type="ARBA" id="ARBA00022450"/>
    </source>
</evidence>
<dbReference type="STRING" id="128403.WA1_15540"/>
<dbReference type="InterPro" id="IPR045851">
    <property type="entry name" value="AMP-bd_C_sf"/>
</dbReference>
<dbReference type="FunFam" id="3.30.300.30:FF:000010">
    <property type="entry name" value="Enterobactin synthetase component F"/>
    <property type="match status" value="4"/>
</dbReference>
<comment type="cofactor">
    <cofactor evidence="1">
        <name>pantetheine 4'-phosphate</name>
        <dbReference type="ChEBI" id="CHEBI:47942"/>
    </cofactor>
</comment>
<evidence type="ECO:0000256" key="7">
    <source>
        <dbReference type="SAM" id="MobiDB-lite"/>
    </source>
</evidence>